<evidence type="ECO:0008006" key="4">
    <source>
        <dbReference type="Google" id="ProtNLM"/>
    </source>
</evidence>
<protein>
    <recommendedName>
        <fullName evidence="4">Serine protease</fullName>
    </recommendedName>
</protein>
<comment type="caution">
    <text evidence="2">The sequence shown here is derived from an EMBL/GenBank/DDBJ whole genome shotgun (WGS) entry which is preliminary data.</text>
</comment>
<dbReference type="Proteomes" id="UP001156882">
    <property type="component" value="Unassembled WGS sequence"/>
</dbReference>
<dbReference type="SUPFAM" id="SSF55486">
    <property type="entry name" value="Metalloproteases ('zincins'), catalytic domain"/>
    <property type="match status" value="1"/>
</dbReference>
<feature type="region of interest" description="Disordered" evidence="1">
    <location>
        <begin position="1"/>
        <end position="20"/>
    </location>
</feature>
<evidence type="ECO:0000313" key="2">
    <source>
        <dbReference type="EMBL" id="GLS23509.1"/>
    </source>
</evidence>
<dbReference type="EMBL" id="BSPC01000075">
    <property type="protein sequence ID" value="GLS23509.1"/>
    <property type="molecule type" value="Genomic_DNA"/>
</dbReference>
<accession>A0ABQ6CV05</accession>
<organism evidence="2 3">
    <name type="scientific">Labrys miyagiensis</name>
    <dbReference type="NCBI Taxonomy" id="346912"/>
    <lineage>
        <taxon>Bacteria</taxon>
        <taxon>Pseudomonadati</taxon>
        <taxon>Pseudomonadota</taxon>
        <taxon>Alphaproteobacteria</taxon>
        <taxon>Hyphomicrobiales</taxon>
        <taxon>Xanthobacteraceae</taxon>
        <taxon>Labrys</taxon>
    </lineage>
</organism>
<dbReference type="RefSeq" id="WP_284316441.1">
    <property type="nucleotide sequence ID" value="NZ_BSPC01000075.1"/>
</dbReference>
<gene>
    <name evidence="2" type="ORF">GCM10007874_65300</name>
</gene>
<reference evidence="3" key="1">
    <citation type="journal article" date="2019" name="Int. J. Syst. Evol. Microbiol.">
        <title>The Global Catalogue of Microorganisms (GCM) 10K type strain sequencing project: providing services to taxonomists for standard genome sequencing and annotation.</title>
        <authorList>
            <consortium name="The Broad Institute Genomics Platform"/>
            <consortium name="The Broad Institute Genome Sequencing Center for Infectious Disease"/>
            <person name="Wu L."/>
            <person name="Ma J."/>
        </authorList>
    </citation>
    <scope>NUCLEOTIDE SEQUENCE [LARGE SCALE GENOMIC DNA]</scope>
    <source>
        <strain evidence="3">NBRC 101365</strain>
    </source>
</reference>
<evidence type="ECO:0000313" key="3">
    <source>
        <dbReference type="Proteomes" id="UP001156882"/>
    </source>
</evidence>
<evidence type="ECO:0000256" key="1">
    <source>
        <dbReference type="SAM" id="MobiDB-lite"/>
    </source>
</evidence>
<sequence length="638" mass="71770">MAKDTTKASPAPSKDRTAPGKLRKDDRIALYAAARYLGLETEKRLGLRIPFVVYFKDPALAAKLPNEEIDTDFNVPWEPGISDGPTSARFAVVDFDATTNQLEKPARWRADEDAFYSPAGKKLDESQKDTPHFQQVNTWARVQNALDYFEGPWGLGRRISWGFEGNRLIVVPHAGYGKNAYYDRKSKSLQFYYFDADEEGEAGPAKKRIYTCLSGDIVIHEFGHAVLDGIRPYFLEAISPQTAAFHEFMGDLSAILIAFRNNSFRRIFLELTGGKLEGETPLSSIAAQFGQAVKNRPYLRSATNEDATLAKLAGNDEPHDLSEVMTCAMFDIILGIWRLYLAAHPEPEKRKSQLWQIAQRIQVMAVQPLDLLPPVEATFRDYAMAVLRAEQIANPTDPQGYRPMMIDSFIARGILAPEEKEGLMKADTLFKRTPIDVFHDVATFEGSRAAAYRFLDDNRSKLFIPRGADIIVPEVFVANKYTRDGQRQPRQILLQYIWREDVTLTGTRFARYEGQTTSFLCGGTLAFNENGNLLHWARKPGSHSFDEAKPKPGSDWEKEVADGEARLEAYLDTLARRINGGKVGMAFGGSFGLAEKSIPPLTSRTVDGVLRFEVSPHFSIDHEHEREQQGERQWQISS</sequence>
<keyword evidence="3" id="KW-1185">Reference proteome</keyword>
<name>A0ABQ6CV05_9HYPH</name>
<proteinExistence type="predicted"/>